<dbReference type="Pfam" id="PF00392">
    <property type="entry name" value="GntR"/>
    <property type="match status" value="1"/>
</dbReference>
<dbReference type="SUPFAM" id="SSF46785">
    <property type="entry name" value="Winged helix' DNA-binding domain"/>
    <property type="match status" value="1"/>
</dbReference>
<evidence type="ECO:0000259" key="4">
    <source>
        <dbReference type="PROSITE" id="PS50949"/>
    </source>
</evidence>
<dbReference type="InterPro" id="IPR011663">
    <property type="entry name" value="UTRA"/>
</dbReference>
<evidence type="ECO:0000256" key="1">
    <source>
        <dbReference type="ARBA" id="ARBA00023015"/>
    </source>
</evidence>
<evidence type="ECO:0000313" key="5">
    <source>
        <dbReference type="EMBL" id="TEU30582.1"/>
    </source>
</evidence>
<dbReference type="InterPro" id="IPR028978">
    <property type="entry name" value="Chorismate_lyase_/UTRA_dom_sf"/>
</dbReference>
<dbReference type="CDD" id="cd07377">
    <property type="entry name" value="WHTH_GntR"/>
    <property type="match status" value="1"/>
</dbReference>
<dbReference type="SMART" id="SM00345">
    <property type="entry name" value="HTH_GNTR"/>
    <property type="match status" value="1"/>
</dbReference>
<dbReference type="PANTHER" id="PTHR44846:SF1">
    <property type="entry name" value="MANNOSYL-D-GLYCERATE TRANSPORT_METABOLISM SYSTEM REPRESSOR MNGR-RELATED"/>
    <property type="match status" value="1"/>
</dbReference>
<feature type="domain" description="HTH gntR-type" evidence="4">
    <location>
        <begin position="11"/>
        <end position="75"/>
    </location>
</feature>
<reference evidence="5 6" key="1">
    <citation type="submission" date="2019-03" db="EMBL/GenBank/DDBJ databases">
        <title>Alkanindiges illinoisensis: a potential pathogenic isolated from ascites of a gastric cancer patient with abdominal metastasis.</title>
        <authorList>
            <person name="Hu X."/>
            <person name="Yang B."/>
            <person name="Yan X."/>
            <person name="Lin L."/>
            <person name="Zhao H."/>
            <person name="Zhou F."/>
            <person name="Su B."/>
            <person name="Chen J."/>
            <person name="Rui Y."/>
            <person name="Wang Q."/>
            <person name="Zheng L."/>
        </authorList>
    </citation>
    <scope>NUCLEOTIDE SEQUENCE [LARGE SCALE GENOMIC DNA]</scope>
    <source>
        <strain evidence="5 6">NFYY 23406</strain>
    </source>
</reference>
<proteinExistence type="predicted"/>
<dbReference type="InterPro" id="IPR036388">
    <property type="entry name" value="WH-like_DNA-bd_sf"/>
</dbReference>
<keyword evidence="6" id="KW-1185">Reference proteome</keyword>
<keyword evidence="2" id="KW-0238">DNA-binding</keyword>
<dbReference type="GO" id="GO:0003677">
    <property type="term" value="F:DNA binding"/>
    <property type="evidence" value="ECO:0007669"/>
    <property type="project" value="UniProtKB-KW"/>
</dbReference>
<keyword evidence="3" id="KW-0804">Transcription</keyword>
<protein>
    <submittedName>
        <fullName evidence="5">GntR family transcriptional regulator</fullName>
    </submittedName>
</protein>
<dbReference type="InterPro" id="IPR000524">
    <property type="entry name" value="Tscrpt_reg_HTH_GntR"/>
</dbReference>
<accession>A0A4Y7XGB1</accession>
<evidence type="ECO:0000256" key="3">
    <source>
        <dbReference type="ARBA" id="ARBA00023163"/>
    </source>
</evidence>
<dbReference type="STRING" id="1120977.GCA_000619845_01806"/>
<organism evidence="5 6">
    <name type="scientific">Alkanindiges illinoisensis</name>
    <dbReference type="NCBI Taxonomy" id="197183"/>
    <lineage>
        <taxon>Bacteria</taxon>
        <taxon>Pseudomonadati</taxon>
        <taxon>Pseudomonadota</taxon>
        <taxon>Gammaproteobacteria</taxon>
        <taxon>Moraxellales</taxon>
        <taxon>Moraxellaceae</taxon>
        <taxon>Alkanindiges</taxon>
    </lineage>
</organism>
<dbReference type="EMBL" id="SNTY01000006">
    <property type="protein sequence ID" value="TEU30582.1"/>
    <property type="molecule type" value="Genomic_DNA"/>
</dbReference>
<dbReference type="PANTHER" id="PTHR44846">
    <property type="entry name" value="MANNOSYL-D-GLYCERATE TRANSPORT/METABOLISM SYSTEM REPRESSOR MNGR-RELATED"/>
    <property type="match status" value="1"/>
</dbReference>
<dbReference type="SUPFAM" id="SSF64288">
    <property type="entry name" value="Chorismate lyase-like"/>
    <property type="match status" value="1"/>
</dbReference>
<evidence type="ECO:0000256" key="2">
    <source>
        <dbReference type="ARBA" id="ARBA00023125"/>
    </source>
</evidence>
<dbReference type="OrthoDB" id="8584262at2"/>
<gene>
    <name evidence="5" type="ORF">E2B99_00910</name>
</gene>
<dbReference type="PROSITE" id="PS50949">
    <property type="entry name" value="HTH_GNTR"/>
    <property type="match status" value="1"/>
</dbReference>
<comment type="caution">
    <text evidence="5">The sequence shown here is derived from an EMBL/GenBank/DDBJ whole genome shotgun (WGS) entry which is preliminary data.</text>
</comment>
<dbReference type="GO" id="GO:0045892">
    <property type="term" value="P:negative regulation of DNA-templated transcription"/>
    <property type="evidence" value="ECO:0007669"/>
    <property type="project" value="TreeGrafter"/>
</dbReference>
<evidence type="ECO:0000313" key="6">
    <source>
        <dbReference type="Proteomes" id="UP000297834"/>
    </source>
</evidence>
<keyword evidence="1" id="KW-0805">Transcription regulation</keyword>
<dbReference type="InterPro" id="IPR050679">
    <property type="entry name" value="Bact_HTH_transcr_reg"/>
</dbReference>
<dbReference type="InterPro" id="IPR036390">
    <property type="entry name" value="WH_DNA-bd_sf"/>
</dbReference>
<dbReference type="Pfam" id="PF07702">
    <property type="entry name" value="UTRA"/>
    <property type="match status" value="1"/>
</dbReference>
<dbReference type="Gene3D" id="1.10.10.10">
    <property type="entry name" value="Winged helix-like DNA-binding domain superfamily/Winged helix DNA-binding domain"/>
    <property type="match status" value="1"/>
</dbReference>
<dbReference type="RefSeq" id="WP_134243136.1">
    <property type="nucleotide sequence ID" value="NZ_SNTY01000006.1"/>
</dbReference>
<dbReference type="AlphaFoldDB" id="A0A4Y7XGB1"/>
<dbReference type="Proteomes" id="UP000297834">
    <property type="component" value="Unassembled WGS sequence"/>
</dbReference>
<name>A0A4Y7XGB1_9GAMM</name>
<dbReference type="Gene3D" id="3.40.1410.10">
    <property type="entry name" value="Chorismate lyase-like"/>
    <property type="match status" value="1"/>
</dbReference>
<sequence length="182" mass="20391">MNQPIARSASKPLYNQIRDELLQKITNGTYPANSQIPSENELRELFQVSRITLTQLQQEGFIFKVHGKGSFVSKPKAFQNVTHLQGFAEALSTLGHEVINDVRQFDFVTAPIDVAAKLQLPVGSTVTVIKRIRRVNQQPVSFEITYLPESLGHELQQVNLVTTDIFLALEEVCQTQLTVGCQ</sequence>
<dbReference type="GO" id="GO:0003700">
    <property type="term" value="F:DNA-binding transcription factor activity"/>
    <property type="evidence" value="ECO:0007669"/>
    <property type="project" value="InterPro"/>
</dbReference>